<sequence length="171" mass="19025">MTRPAAKTEKSKIDTAEKHSGKEVKKSEPADSHKALSTSKTSEEEDEGENEEFDEEDEVDEVDEVNEGANEVDDEEDDDDYEAHGDNPGPKAKKRKMSQDDNEDEESDPEVKLNQDDYVGLDTSNIIPRTQRRAAAAALSKPMDDLTPKSMPNIMEGDESEEEDGSDEAEF</sequence>
<dbReference type="EMBL" id="FR825171">
    <property type="protein sequence ID" value="CCA28256.1"/>
    <property type="molecule type" value="Genomic_DNA"/>
</dbReference>
<reference evidence="2" key="1">
    <citation type="journal article" date="2011" name="PLoS Biol.">
        <title>Gene gain and loss during evolution of obligate parasitism in the white rust pathogen of Arabidopsis thaliana.</title>
        <authorList>
            <person name="Kemen E."/>
            <person name="Gardiner A."/>
            <person name="Schultz-Larsen T."/>
            <person name="Kemen A.C."/>
            <person name="Balmuth A.L."/>
            <person name="Robert-Seilaniantz A."/>
            <person name="Bailey K."/>
            <person name="Holub E."/>
            <person name="Studholme D.J."/>
            <person name="Maclean D."/>
            <person name="Jones J.D."/>
        </authorList>
    </citation>
    <scope>NUCLEOTIDE SEQUENCE</scope>
</reference>
<evidence type="ECO:0000313" key="2">
    <source>
        <dbReference type="EMBL" id="CCA28256.1"/>
    </source>
</evidence>
<gene>
    <name evidence="2" type="primary">AlNc14C1798G13071</name>
    <name evidence="2" type="ORF">ALNC14_144000</name>
</gene>
<accession>F0X2U3</accession>
<proteinExistence type="predicted"/>
<name>F0X2U3_9STRA</name>
<feature type="compositionally biased region" description="Basic and acidic residues" evidence="1">
    <location>
        <begin position="1"/>
        <end position="34"/>
    </location>
</feature>
<protein>
    <submittedName>
        <fullName evidence="2">AlNc14C1798G13071 protein</fullName>
    </submittedName>
</protein>
<feature type="region of interest" description="Disordered" evidence="1">
    <location>
        <begin position="1"/>
        <end position="171"/>
    </location>
</feature>
<evidence type="ECO:0000256" key="1">
    <source>
        <dbReference type="SAM" id="MobiDB-lite"/>
    </source>
</evidence>
<feature type="compositionally biased region" description="Acidic residues" evidence="1">
    <location>
        <begin position="156"/>
        <end position="171"/>
    </location>
</feature>
<dbReference type="AlphaFoldDB" id="F0X2U3"/>
<organism evidence="2">
    <name type="scientific">Albugo laibachii Nc14</name>
    <dbReference type="NCBI Taxonomy" id="890382"/>
    <lineage>
        <taxon>Eukaryota</taxon>
        <taxon>Sar</taxon>
        <taxon>Stramenopiles</taxon>
        <taxon>Oomycota</taxon>
        <taxon>Peronosporomycetes</taxon>
        <taxon>Albuginales</taxon>
        <taxon>Albuginaceae</taxon>
        <taxon>Albugo</taxon>
    </lineage>
</organism>
<feature type="compositionally biased region" description="Acidic residues" evidence="1">
    <location>
        <begin position="43"/>
        <end position="81"/>
    </location>
</feature>
<reference evidence="2" key="2">
    <citation type="submission" date="2011-02" db="EMBL/GenBank/DDBJ databases">
        <authorList>
            <person name="MacLean D."/>
        </authorList>
    </citation>
    <scope>NUCLEOTIDE SEQUENCE</scope>
</reference>
<dbReference type="HOGENOM" id="CLU_1565731_0_0_1"/>